<keyword evidence="3" id="KW-1003">Cell membrane</keyword>
<dbReference type="RefSeq" id="WP_322632912.1">
    <property type="nucleotide sequence ID" value="NZ_WIAO01000003.1"/>
</dbReference>
<dbReference type="InterPro" id="IPR000390">
    <property type="entry name" value="Small_drug/metabolite_transptr"/>
</dbReference>
<comment type="similarity">
    <text evidence="7">Belongs to the drug/metabolite transporter (DMT) superfamily. Small multidrug resistance (SMR) (TC 2.A.7.1) family.</text>
</comment>
<evidence type="ECO:0008006" key="11">
    <source>
        <dbReference type="Google" id="ProtNLM"/>
    </source>
</evidence>
<feature type="transmembrane region" description="Helical" evidence="8">
    <location>
        <begin position="29"/>
        <end position="50"/>
    </location>
</feature>
<accession>A0A6L5G4Y7</accession>
<evidence type="ECO:0000256" key="5">
    <source>
        <dbReference type="ARBA" id="ARBA00022989"/>
    </source>
</evidence>
<evidence type="ECO:0000256" key="1">
    <source>
        <dbReference type="ARBA" id="ARBA00004651"/>
    </source>
</evidence>
<dbReference type="InterPro" id="IPR037185">
    <property type="entry name" value="EmrE-like"/>
</dbReference>
<evidence type="ECO:0000256" key="6">
    <source>
        <dbReference type="ARBA" id="ARBA00023136"/>
    </source>
</evidence>
<dbReference type="GO" id="GO:0005886">
    <property type="term" value="C:plasma membrane"/>
    <property type="evidence" value="ECO:0007669"/>
    <property type="project" value="UniProtKB-SubCell"/>
</dbReference>
<keyword evidence="6 8" id="KW-0472">Membrane</keyword>
<evidence type="ECO:0000256" key="4">
    <source>
        <dbReference type="ARBA" id="ARBA00022692"/>
    </source>
</evidence>
<dbReference type="GO" id="GO:0022857">
    <property type="term" value="F:transmembrane transporter activity"/>
    <property type="evidence" value="ECO:0007669"/>
    <property type="project" value="InterPro"/>
</dbReference>
<dbReference type="FunFam" id="1.10.3730.20:FF:000001">
    <property type="entry name" value="Quaternary ammonium compound resistance transporter SugE"/>
    <property type="match status" value="1"/>
</dbReference>
<dbReference type="SUPFAM" id="SSF103481">
    <property type="entry name" value="Multidrug resistance efflux transporter EmrE"/>
    <property type="match status" value="1"/>
</dbReference>
<evidence type="ECO:0000313" key="10">
    <source>
        <dbReference type="Proteomes" id="UP000477750"/>
    </source>
</evidence>
<feature type="transmembrane region" description="Helical" evidence="8">
    <location>
        <begin position="83"/>
        <end position="102"/>
    </location>
</feature>
<name>A0A6L5G4Y7_9ACTN</name>
<keyword evidence="5 8" id="KW-1133">Transmembrane helix</keyword>
<proteinExistence type="inferred from homology"/>
<dbReference type="Proteomes" id="UP000477750">
    <property type="component" value="Unassembled WGS sequence"/>
</dbReference>
<dbReference type="Pfam" id="PF00893">
    <property type="entry name" value="Multi_Drug_Res"/>
    <property type="match status" value="1"/>
</dbReference>
<evidence type="ECO:0000256" key="2">
    <source>
        <dbReference type="ARBA" id="ARBA00022448"/>
    </source>
</evidence>
<organism evidence="9 10">
    <name type="scientific">Glycomyces albidus</name>
    <dbReference type="NCBI Taxonomy" id="2656774"/>
    <lineage>
        <taxon>Bacteria</taxon>
        <taxon>Bacillati</taxon>
        <taxon>Actinomycetota</taxon>
        <taxon>Actinomycetes</taxon>
        <taxon>Glycomycetales</taxon>
        <taxon>Glycomycetaceae</taxon>
        <taxon>Glycomyces</taxon>
    </lineage>
</organism>
<comment type="subcellular location">
    <subcellularLocation>
        <location evidence="1 7">Cell membrane</location>
        <topology evidence="1 7">Multi-pass membrane protein</topology>
    </subcellularLocation>
</comment>
<keyword evidence="10" id="KW-1185">Reference proteome</keyword>
<dbReference type="AlphaFoldDB" id="A0A6L5G4Y7"/>
<reference evidence="9 10" key="1">
    <citation type="submission" date="2019-10" db="EMBL/GenBank/DDBJ databases">
        <title>Glycomyces albidus sp. nov., a novel actinomycete isolated from rhizosphere soil of wheat (Triticum aestivum L.).</title>
        <authorList>
            <person name="Qian L."/>
        </authorList>
    </citation>
    <scope>NUCLEOTIDE SEQUENCE [LARGE SCALE GENOMIC DNA]</scope>
    <source>
        <strain evidence="9 10">NEAU-7082</strain>
    </source>
</reference>
<gene>
    <name evidence="9" type="ORF">GFD30_03680</name>
</gene>
<keyword evidence="2" id="KW-0813">Transport</keyword>
<dbReference type="PANTHER" id="PTHR30561:SF0">
    <property type="entry name" value="GUANIDINIUM EXPORTER"/>
    <property type="match status" value="1"/>
</dbReference>
<dbReference type="EMBL" id="WIAO01000003">
    <property type="protein sequence ID" value="MQM24685.1"/>
    <property type="molecule type" value="Genomic_DNA"/>
</dbReference>
<dbReference type="PANTHER" id="PTHR30561">
    <property type="entry name" value="SMR FAMILY PROTON-DEPENDENT DRUG EFFLUX TRANSPORTER SUGE"/>
    <property type="match status" value="1"/>
</dbReference>
<keyword evidence="4 7" id="KW-0812">Transmembrane</keyword>
<sequence length="107" mass="11009">MSWWVLVAAGVVEIAWALSIKPTDGFTRPWPTVLCVALMALAAFLLSVAIRDLPTGTAYAVFTGIGAVGAVTVSAVVNKDPLTVGRVAAIALICCGVVLARITTPAE</sequence>
<dbReference type="InterPro" id="IPR045324">
    <property type="entry name" value="Small_multidrug_res"/>
</dbReference>
<dbReference type="Gene3D" id="1.10.3730.20">
    <property type="match status" value="1"/>
</dbReference>
<evidence type="ECO:0000256" key="8">
    <source>
        <dbReference type="SAM" id="Phobius"/>
    </source>
</evidence>
<evidence type="ECO:0000256" key="7">
    <source>
        <dbReference type="RuleBase" id="RU003942"/>
    </source>
</evidence>
<feature type="transmembrane region" description="Helical" evidence="8">
    <location>
        <begin position="57"/>
        <end position="77"/>
    </location>
</feature>
<evidence type="ECO:0000256" key="3">
    <source>
        <dbReference type="ARBA" id="ARBA00022475"/>
    </source>
</evidence>
<evidence type="ECO:0000313" key="9">
    <source>
        <dbReference type="EMBL" id="MQM24685.1"/>
    </source>
</evidence>
<protein>
    <recommendedName>
        <fullName evidence="11">QacE family quaternary ammonium compound efflux SMR transporter</fullName>
    </recommendedName>
</protein>
<comment type="caution">
    <text evidence="9">The sequence shown here is derived from an EMBL/GenBank/DDBJ whole genome shotgun (WGS) entry which is preliminary data.</text>
</comment>